<dbReference type="Bgee" id="WBGene00045396">
    <property type="expression patterns" value="Expressed in pharyngeal muscle cell (C elegans) and 2 other cell types or tissues"/>
</dbReference>
<accession>A5JYY1</accession>
<evidence type="ECO:0000313" key="3">
    <source>
        <dbReference type="WormBase" id="ZC334.12"/>
    </source>
</evidence>
<dbReference type="GeneID" id="6418615"/>
<dbReference type="HOGENOM" id="CLU_3351578_0_0_1"/>
<dbReference type="InParanoid" id="A5JYY1"/>
<dbReference type="UCSC" id="ZC334.12">
    <property type="organism name" value="c. elegans"/>
</dbReference>
<dbReference type="PaxDb" id="6239-ZC334.12"/>
<keyword evidence="2" id="KW-1185">Reference proteome</keyword>
<gene>
    <name evidence="1" type="ORF">CELE_ZC334.12</name>
    <name evidence="1 3" type="ORF">ZC334.12</name>
</gene>
<dbReference type="CTD" id="6418615"/>
<reference evidence="1 2" key="1">
    <citation type="journal article" date="1998" name="Science">
        <title>Genome sequence of the nematode C. elegans: a platform for investigating biology.</title>
        <authorList>
            <consortium name="The C. elegans sequencing consortium"/>
            <person name="Sulson J.E."/>
            <person name="Waterston R."/>
        </authorList>
    </citation>
    <scope>NUCLEOTIDE SEQUENCE [LARGE SCALE GENOMIC DNA]</scope>
    <source>
        <strain evidence="1 2">Bristol N2</strain>
    </source>
</reference>
<dbReference type="WormBase" id="ZC334.12">
    <property type="protein sequence ID" value="CE41087"/>
    <property type="gene ID" value="WBGene00045396"/>
</dbReference>
<dbReference type="Proteomes" id="UP000001940">
    <property type="component" value="Chromosome I"/>
</dbReference>
<dbReference type="RefSeq" id="NP_001122562.1">
    <property type="nucleotide sequence ID" value="NM_001129090.2"/>
</dbReference>
<dbReference type="EMBL" id="BX284601">
    <property type="protein sequence ID" value="CAN86908.1"/>
    <property type="molecule type" value="Genomic_DNA"/>
</dbReference>
<sequence length="37" mass="4458">MNALCFMQLTDESRKQLIFAPRVLKINFQNRKMSRTQ</sequence>
<proteinExistence type="predicted"/>
<evidence type="ECO:0000313" key="1">
    <source>
        <dbReference type="EMBL" id="CAN86908.1"/>
    </source>
</evidence>
<dbReference type="AGR" id="WB:WBGene00045396"/>
<evidence type="ECO:0000313" key="2">
    <source>
        <dbReference type="Proteomes" id="UP000001940"/>
    </source>
</evidence>
<organism evidence="1 2">
    <name type="scientific">Caenorhabditis elegans</name>
    <dbReference type="NCBI Taxonomy" id="6239"/>
    <lineage>
        <taxon>Eukaryota</taxon>
        <taxon>Metazoa</taxon>
        <taxon>Ecdysozoa</taxon>
        <taxon>Nematoda</taxon>
        <taxon>Chromadorea</taxon>
        <taxon>Rhabditida</taxon>
        <taxon>Rhabditina</taxon>
        <taxon>Rhabditomorpha</taxon>
        <taxon>Rhabditoidea</taxon>
        <taxon>Rhabditidae</taxon>
        <taxon>Peloderinae</taxon>
        <taxon>Caenorhabditis</taxon>
    </lineage>
</organism>
<dbReference type="AlphaFoldDB" id="A5JYY1"/>
<protein>
    <submittedName>
        <fullName evidence="1">Uncharacterized protein</fullName>
    </submittedName>
</protein>
<name>A5JYY1_CAEEL</name>
<dbReference type="KEGG" id="cel:CELE_ZC334.12"/>